<feature type="transmembrane region" description="Helical" evidence="7">
    <location>
        <begin position="242"/>
        <end position="266"/>
    </location>
</feature>
<feature type="transmembrane region" description="Helical" evidence="7">
    <location>
        <begin position="388"/>
        <end position="411"/>
    </location>
</feature>
<feature type="transmembrane region" description="Helical" evidence="7">
    <location>
        <begin position="101"/>
        <end position="121"/>
    </location>
</feature>
<dbReference type="PANTHER" id="PTHR30183:SF6">
    <property type="entry name" value="INNER MEMBRANE ABC TRANSPORTER PERMEASE PROTEIN YNJC"/>
    <property type="match status" value="1"/>
</dbReference>
<proteinExistence type="inferred from homology"/>
<dbReference type="SUPFAM" id="SSF161098">
    <property type="entry name" value="MetI-like"/>
    <property type="match status" value="2"/>
</dbReference>
<accession>A0A438ADL4</accession>
<evidence type="ECO:0000256" key="1">
    <source>
        <dbReference type="ARBA" id="ARBA00004651"/>
    </source>
</evidence>
<keyword evidence="4 7" id="KW-0812">Transmembrane</keyword>
<keyword evidence="2 7" id="KW-0813">Transport</keyword>
<evidence type="ECO:0000259" key="8">
    <source>
        <dbReference type="PROSITE" id="PS50928"/>
    </source>
</evidence>
<dbReference type="CDD" id="cd06261">
    <property type="entry name" value="TM_PBP2"/>
    <property type="match status" value="1"/>
</dbReference>
<feature type="domain" description="ABC transmembrane type-1" evidence="8">
    <location>
        <begin position="50"/>
        <end position="264"/>
    </location>
</feature>
<dbReference type="AlphaFoldDB" id="A0A438ADL4"/>
<dbReference type="Proteomes" id="UP000285908">
    <property type="component" value="Unassembled WGS sequence"/>
</dbReference>
<feature type="domain" description="ABC transmembrane type-1" evidence="8">
    <location>
        <begin position="350"/>
        <end position="541"/>
    </location>
</feature>
<feature type="transmembrane region" description="Helical" evidence="7">
    <location>
        <begin position="56"/>
        <end position="80"/>
    </location>
</feature>
<dbReference type="PANTHER" id="PTHR30183">
    <property type="entry name" value="MOLYBDENUM TRANSPORT SYSTEM PERMEASE PROTEIN MODB"/>
    <property type="match status" value="1"/>
</dbReference>
<sequence>MPVLTMGLLALLVAAGLAGVLAPAFGWFPALGHTRPGLGAWRDLFAWPGIGAATRLSVTTALAATALSLGTTMLICAAWHGTRVFAAIQRLLSPLLSVPHAAAALGLAFLISPSGWIVRLLSPWATGWERPPDILIAHDPWGLTLIAGLAAKEIPFLLLMTLAALGQMPARRSLLIAQTQGYGRVTGWLKTVFPQVYGQIRLPVYAVLAFSASVVDVALILGPTTPATLSVQVLDWLNDPQLSLRFAAAAGALLQLGLVVGLLAVWRGSELAAMRWGRGWVARGHRGRADVLWRGLALVAAGLAAAAVLGGLAGLAVWSMAGFWSFPDMLPQGFTPRAWATHWPTVADRVRDTVIIAGAATAIALALALACLEAEHRYRLKPSAREMWLLYLPLIVPQATFLTGLQMLAIASGTAGIMASVVAVHVLFVLPYVFLSLAEPWRAWDPRHALLAETLGAGPDRVFWRLRLPMLLRPILTAAAVGFAVSVGQYLPTVLIGTGRVTTLTTEAVALSSGGDRRLIGVYAIAQTAVPLLGFLAALALPALVFRNRRGLSGAT</sequence>
<evidence type="ECO:0000256" key="7">
    <source>
        <dbReference type="RuleBase" id="RU363032"/>
    </source>
</evidence>
<evidence type="ECO:0000256" key="5">
    <source>
        <dbReference type="ARBA" id="ARBA00022989"/>
    </source>
</evidence>
<comment type="subcellular location">
    <subcellularLocation>
        <location evidence="1 7">Cell membrane</location>
        <topology evidence="1 7">Multi-pass membrane protein</topology>
    </subcellularLocation>
</comment>
<comment type="similarity">
    <text evidence="7">Belongs to the binding-protein-dependent transport system permease family.</text>
</comment>
<dbReference type="GO" id="GO:0055085">
    <property type="term" value="P:transmembrane transport"/>
    <property type="evidence" value="ECO:0007669"/>
    <property type="project" value="InterPro"/>
</dbReference>
<feature type="transmembrane region" description="Helical" evidence="7">
    <location>
        <begin position="202"/>
        <end position="222"/>
    </location>
</feature>
<keyword evidence="6 7" id="KW-0472">Membrane</keyword>
<name>A0A438ADL4_9RHOB</name>
<evidence type="ECO:0000313" key="10">
    <source>
        <dbReference type="Proteomes" id="UP000285908"/>
    </source>
</evidence>
<evidence type="ECO:0000256" key="2">
    <source>
        <dbReference type="ARBA" id="ARBA00022448"/>
    </source>
</evidence>
<evidence type="ECO:0000313" key="9">
    <source>
        <dbReference type="EMBL" id="RVV96779.1"/>
    </source>
</evidence>
<feature type="transmembrane region" description="Helical" evidence="7">
    <location>
        <begin position="520"/>
        <end position="546"/>
    </location>
</feature>
<feature type="transmembrane region" description="Helical" evidence="7">
    <location>
        <begin position="353"/>
        <end position="372"/>
    </location>
</feature>
<dbReference type="Pfam" id="PF00528">
    <property type="entry name" value="BPD_transp_1"/>
    <property type="match status" value="1"/>
</dbReference>
<feature type="transmembrane region" description="Helical" evidence="7">
    <location>
        <begin position="471"/>
        <end position="491"/>
    </location>
</feature>
<evidence type="ECO:0000256" key="6">
    <source>
        <dbReference type="ARBA" id="ARBA00023136"/>
    </source>
</evidence>
<reference evidence="9 10" key="1">
    <citation type="submission" date="2018-11" db="EMBL/GenBank/DDBJ databases">
        <title>Mesobaculum littorinae gen. nov., sp. nov., isolated from Littorina scabra that represents a novel genus of the order Rhodobacteraceae.</title>
        <authorList>
            <person name="Li F."/>
        </authorList>
    </citation>
    <scope>NUCLEOTIDE SEQUENCE [LARGE SCALE GENOMIC DNA]</scope>
    <source>
        <strain evidence="9 10">M0103</strain>
    </source>
</reference>
<keyword evidence="10" id="KW-1185">Reference proteome</keyword>
<organism evidence="9 10">
    <name type="scientific">Mesobaculum littorinae</name>
    <dbReference type="NCBI Taxonomy" id="2486419"/>
    <lineage>
        <taxon>Bacteria</taxon>
        <taxon>Pseudomonadati</taxon>
        <taxon>Pseudomonadota</taxon>
        <taxon>Alphaproteobacteria</taxon>
        <taxon>Rhodobacterales</taxon>
        <taxon>Roseobacteraceae</taxon>
        <taxon>Mesobaculum</taxon>
    </lineage>
</organism>
<dbReference type="RefSeq" id="WP_127907823.1">
    <property type="nucleotide sequence ID" value="NZ_RQXX01000008.1"/>
</dbReference>
<feature type="transmembrane region" description="Helical" evidence="7">
    <location>
        <begin position="296"/>
        <end position="321"/>
    </location>
</feature>
<comment type="caution">
    <text evidence="9">The sequence shown here is derived from an EMBL/GenBank/DDBJ whole genome shotgun (WGS) entry which is preliminary data.</text>
</comment>
<evidence type="ECO:0000256" key="3">
    <source>
        <dbReference type="ARBA" id="ARBA00022475"/>
    </source>
</evidence>
<dbReference type="InterPro" id="IPR035906">
    <property type="entry name" value="MetI-like_sf"/>
</dbReference>
<feature type="transmembrane region" description="Helical" evidence="7">
    <location>
        <begin position="417"/>
        <end position="438"/>
    </location>
</feature>
<gene>
    <name evidence="9" type="ORF">EKE94_16955</name>
</gene>
<feature type="transmembrane region" description="Helical" evidence="7">
    <location>
        <begin position="141"/>
        <end position="165"/>
    </location>
</feature>
<dbReference type="GO" id="GO:0005886">
    <property type="term" value="C:plasma membrane"/>
    <property type="evidence" value="ECO:0007669"/>
    <property type="project" value="UniProtKB-SubCell"/>
</dbReference>
<dbReference type="Gene3D" id="1.10.3720.10">
    <property type="entry name" value="MetI-like"/>
    <property type="match status" value="2"/>
</dbReference>
<dbReference type="OrthoDB" id="7852521at2"/>
<evidence type="ECO:0000256" key="4">
    <source>
        <dbReference type="ARBA" id="ARBA00022692"/>
    </source>
</evidence>
<dbReference type="PROSITE" id="PS50928">
    <property type="entry name" value="ABC_TM1"/>
    <property type="match status" value="2"/>
</dbReference>
<dbReference type="InterPro" id="IPR000515">
    <property type="entry name" value="MetI-like"/>
</dbReference>
<keyword evidence="3" id="KW-1003">Cell membrane</keyword>
<dbReference type="EMBL" id="RQXX01000008">
    <property type="protein sequence ID" value="RVV96779.1"/>
    <property type="molecule type" value="Genomic_DNA"/>
</dbReference>
<keyword evidence="5 7" id="KW-1133">Transmembrane helix</keyword>
<protein>
    <submittedName>
        <fullName evidence="9">ABC transporter permease subunit</fullName>
    </submittedName>
</protein>